<dbReference type="Pfam" id="PF00169">
    <property type="entry name" value="PH"/>
    <property type="match status" value="1"/>
</dbReference>
<dbReference type="Pfam" id="PF01237">
    <property type="entry name" value="Oxysterol_BP"/>
    <property type="match status" value="1"/>
</dbReference>
<dbReference type="InterPro" id="IPR002913">
    <property type="entry name" value="START_lipid-bd_dom"/>
</dbReference>
<proteinExistence type="predicted"/>
<dbReference type="EMBL" id="SPLM01000041">
    <property type="protein sequence ID" value="TMW64014.1"/>
    <property type="molecule type" value="Genomic_DNA"/>
</dbReference>
<dbReference type="GO" id="GO:0016020">
    <property type="term" value="C:membrane"/>
    <property type="evidence" value="ECO:0007669"/>
    <property type="project" value="TreeGrafter"/>
</dbReference>
<gene>
    <name evidence="9" type="ORF">Poli38472_014131</name>
</gene>
<keyword evidence="10" id="KW-1185">Reference proteome</keyword>
<evidence type="ECO:0000259" key="7">
    <source>
        <dbReference type="PROSITE" id="PS50003"/>
    </source>
</evidence>
<feature type="domain" description="START" evidence="8">
    <location>
        <begin position="357"/>
        <end position="482"/>
    </location>
</feature>
<evidence type="ECO:0000256" key="1">
    <source>
        <dbReference type="ARBA" id="ARBA00004240"/>
    </source>
</evidence>
<evidence type="ECO:0000256" key="5">
    <source>
        <dbReference type="ARBA" id="ARBA00023121"/>
    </source>
</evidence>
<dbReference type="InterPro" id="IPR000648">
    <property type="entry name" value="Oxysterol-bd"/>
</dbReference>
<dbReference type="OrthoDB" id="14833at2759"/>
<dbReference type="InterPro" id="IPR037239">
    <property type="entry name" value="OSBP_sf"/>
</dbReference>
<dbReference type="Gene3D" id="2.30.29.30">
    <property type="entry name" value="Pleckstrin-homology domain (PH domain)/Phosphotyrosine-binding domain (PTB)"/>
    <property type="match status" value="1"/>
</dbReference>
<feature type="domain" description="PH" evidence="7">
    <location>
        <begin position="31"/>
        <end position="129"/>
    </location>
</feature>
<keyword evidence="2" id="KW-0813">Transport</keyword>
<keyword evidence="4" id="KW-0445">Lipid transport</keyword>
<reference evidence="9" key="1">
    <citation type="submission" date="2019-03" db="EMBL/GenBank/DDBJ databases">
        <title>Long read genome sequence of the mycoparasitic Pythium oligandrum ATCC 38472 isolated from sugarbeet rhizosphere.</title>
        <authorList>
            <person name="Gaulin E."/>
        </authorList>
    </citation>
    <scope>NUCLEOTIDE SEQUENCE</scope>
    <source>
        <strain evidence="9">ATCC 38472_TT</strain>
    </source>
</reference>
<keyword evidence="5" id="KW-0446">Lipid-binding</keyword>
<evidence type="ECO:0000313" key="9">
    <source>
        <dbReference type="EMBL" id="TMW64014.1"/>
    </source>
</evidence>
<dbReference type="GO" id="GO:0005783">
    <property type="term" value="C:endoplasmic reticulum"/>
    <property type="evidence" value="ECO:0007669"/>
    <property type="project" value="UniProtKB-SubCell"/>
</dbReference>
<dbReference type="Proteomes" id="UP000794436">
    <property type="component" value="Unassembled WGS sequence"/>
</dbReference>
<evidence type="ECO:0000256" key="6">
    <source>
        <dbReference type="SAM" id="MobiDB-lite"/>
    </source>
</evidence>
<keyword evidence="3" id="KW-0256">Endoplasmic reticulum</keyword>
<dbReference type="GO" id="GO:0005829">
    <property type="term" value="C:cytosol"/>
    <property type="evidence" value="ECO:0007669"/>
    <property type="project" value="TreeGrafter"/>
</dbReference>
<protein>
    <recommendedName>
        <fullName evidence="11">PH domain-containing protein</fullName>
    </recommendedName>
</protein>
<accession>A0A8K1CI55</accession>
<dbReference type="FunFam" id="2.40.160.120:FF:000018">
    <property type="entry name" value="Oxysterol-binding protein 9"/>
    <property type="match status" value="1"/>
</dbReference>
<dbReference type="PANTHER" id="PTHR10972:SF148">
    <property type="entry name" value="OXYSTEROL-BINDING PROTEIN 9"/>
    <property type="match status" value="1"/>
</dbReference>
<evidence type="ECO:0000256" key="4">
    <source>
        <dbReference type="ARBA" id="ARBA00023055"/>
    </source>
</evidence>
<dbReference type="SUPFAM" id="SSF55961">
    <property type="entry name" value="Bet v1-like"/>
    <property type="match status" value="1"/>
</dbReference>
<dbReference type="Gene3D" id="2.40.160.120">
    <property type="match status" value="1"/>
</dbReference>
<dbReference type="SUPFAM" id="SSF50729">
    <property type="entry name" value="PH domain-like"/>
    <property type="match status" value="1"/>
</dbReference>
<dbReference type="PROSITE" id="PS50848">
    <property type="entry name" value="START"/>
    <property type="match status" value="1"/>
</dbReference>
<name>A0A8K1CI55_PYTOL</name>
<dbReference type="InterPro" id="IPR023393">
    <property type="entry name" value="START-like_dom_sf"/>
</dbReference>
<dbReference type="GO" id="GO:0032934">
    <property type="term" value="F:sterol binding"/>
    <property type="evidence" value="ECO:0007669"/>
    <property type="project" value="TreeGrafter"/>
</dbReference>
<comment type="caution">
    <text evidence="9">The sequence shown here is derived from an EMBL/GenBank/DDBJ whole genome shotgun (WGS) entry which is preliminary data.</text>
</comment>
<dbReference type="SMART" id="SM00233">
    <property type="entry name" value="PH"/>
    <property type="match status" value="1"/>
</dbReference>
<dbReference type="PROSITE" id="PS50003">
    <property type="entry name" value="PH_DOMAIN"/>
    <property type="match status" value="1"/>
</dbReference>
<dbReference type="GO" id="GO:0006869">
    <property type="term" value="P:lipid transport"/>
    <property type="evidence" value="ECO:0007669"/>
    <property type="project" value="UniProtKB-KW"/>
</dbReference>
<dbReference type="PANTHER" id="PTHR10972">
    <property type="entry name" value="OXYSTEROL-BINDING PROTEIN-RELATED"/>
    <property type="match status" value="1"/>
</dbReference>
<comment type="subcellular location">
    <subcellularLocation>
        <location evidence="1">Endoplasmic reticulum</location>
    </subcellularLocation>
</comment>
<dbReference type="InterPro" id="IPR001849">
    <property type="entry name" value="PH_domain"/>
</dbReference>
<feature type="region of interest" description="Disordered" evidence="6">
    <location>
        <begin position="1"/>
        <end position="23"/>
    </location>
</feature>
<dbReference type="Gene3D" id="3.30.530.20">
    <property type="match status" value="1"/>
</dbReference>
<dbReference type="SUPFAM" id="SSF144000">
    <property type="entry name" value="Oxysterol-binding protein-like"/>
    <property type="match status" value="1"/>
</dbReference>
<dbReference type="Pfam" id="PF01852">
    <property type="entry name" value="START"/>
    <property type="match status" value="1"/>
</dbReference>
<evidence type="ECO:0000259" key="8">
    <source>
        <dbReference type="PROSITE" id="PS50848"/>
    </source>
</evidence>
<evidence type="ECO:0008006" key="11">
    <source>
        <dbReference type="Google" id="ProtNLM"/>
    </source>
</evidence>
<evidence type="ECO:0000256" key="3">
    <source>
        <dbReference type="ARBA" id="ARBA00022824"/>
    </source>
</evidence>
<sequence>MHALQGLTDRVHSDSSRHRKPVTALPHYDSSCMKEGYLQKKGQRLKGWKRRWFVCDGRALSYYISRKDRKPNAVIPLESCSVQDGGVSETWNSPRIYLTDGTCGVMYCLSGEDAAVVTAWLNVLRTAVTKVLAGDLQHQTSGYESAERMESVEPVDKPLVKRLVSDDEEPQSYKAPPSNGARTMALASADSIVPEKRTTRLVSAPAQVKAQRTKAEHHPTNITLENELASGLDLLEVLLTNRNVGRGGVVFRPIGATNGVLKSVGADPSGVKFYARASTILPVPSDVASFYITDHAKRAEWDIHFPHSMHVASFDEATDLIHISGGFQQIESTKPFVTPQLAAAAGSLLGALLASSWDSMLVSAVIAGIVGAVLNSIEYSVLCAPRDLVLVRHVRESSMMDKRVASSSDIMEDGEDTPPVVMILEKSVVSELKPTLDGAVRAHVGLSGWLLEPVEGDRTRATYVSDLDAKGWVSPATKKDFLLQRLGCVSVLLEHVTQSQLSGTDPLMDDDRMSVDGDVKDDDLRRAVAYVDDRSDVVATSREFHPSVYMKGMMQIPSGGLKLVDKEVAKKQGGVLKDVIKSAGAKILEGKGTVSLSLPVRIFEPRTNLERVVDLFLYAPTFLNMAADQTDPVERFKLVMAFAVAGMHHSVGQLKPFNPILGETYQSVLNDGTDVCCEHTSHHPPVSNFQLVGKKYSISGHVLWHGSFSMKSNAVVQNNRGPIHVKFEDGTTISFHLPVMQSGGFLWGDRTVELLGNVLFEDKKNRLVCDLKFNPDEKKGMGGMFSASKTPSDQFRGAIVNAVTGSELCDVSGSWLEELRFGEKAYWRYGRERSGYTLPMPESQVLVSDSRNREDLRYLAMNDLDTAQDWKVRLEVLQRADRKIRNEGRRPNHWALRDEKGH</sequence>
<evidence type="ECO:0000313" key="10">
    <source>
        <dbReference type="Proteomes" id="UP000794436"/>
    </source>
</evidence>
<evidence type="ECO:0000256" key="2">
    <source>
        <dbReference type="ARBA" id="ARBA00022448"/>
    </source>
</evidence>
<dbReference type="InterPro" id="IPR011993">
    <property type="entry name" value="PH-like_dom_sf"/>
</dbReference>
<dbReference type="AlphaFoldDB" id="A0A8K1CI55"/>
<organism evidence="9 10">
    <name type="scientific">Pythium oligandrum</name>
    <name type="common">Mycoparasitic fungus</name>
    <dbReference type="NCBI Taxonomy" id="41045"/>
    <lineage>
        <taxon>Eukaryota</taxon>
        <taxon>Sar</taxon>
        <taxon>Stramenopiles</taxon>
        <taxon>Oomycota</taxon>
        <taxon>Peronosporomycetes</taxon>
        <taxon>Pythiales</taxon>
        <taxon>Pythiaceae</taxon>
        <taxon>Pythium</taxon>
    </lineage>
</organism>